<protein>
    <submittedName>
        <fullName evidence="3">Gamma glutamyl transpeptidase</fullName>
    </submittedName>
</protein>
<dbReference type="Proteomes" id="UP000053780">
    <property type="component" value="Unassembled WGS sequence"/>
</dbReference>
<proteinExistence type="predicted"/>
<feature type="active site" description="Nucleophile" evidence="1">
    <location>
        <position position="59"/>
    </location>
</feature>
<reference evidence="3 4" key="1">
    <citation type="journal article" date="2013" name="BMC Genomics">
        <title>Genome sequencing and comparative genomics of honey bee microsporidia, Nosema apis reveal novel insights into host-parasite interactions.</title>
        <authorList>
            <person name="Chen Yp."/>
            <person name="Pettis J.S."/>
            <person name="Zhao Y."/>
            <person name="Liu X."/>
            <person name="Tallon L.J."/>
            <person name="Sadzewicz L.D."/>
            <person name="Li R."/>
            <person name="Zheng H."/>
            <person name="Huang S."/>
            <person name="Zhang X."/>
            <person name="Hamilton M.C."/>
            <person name="Pernal S.F."/>
            <person name="Melathopoulos A.P."/>
            <person name="Yan X."/>
            <person name="Evans J.D."/>
        </authorList>
    </citation>
    <scope>NUCLEOTIDE SEQUENCE [LARGE SCALE GENOMIC DNA]</scope>
    <source>
        <strain evidence="3 4">BRL 01</strain>
    </source>
</reference>
<dbReference type="SUPFAM" id="SSF56235">
    <property type="entry name" value="N-terminal nucleophile aminohydrolases (Ntn hydrolases)"/>
    <property type="match status" value="1"/>
</dbReference>
<dbReference type="GO" id="GO:0006751">
    <property type="term" value="P:glutathione catabolic process"/>
    <property type="evidence" value="ECO:0007669"/>
    <property type="project" value="InterPro"/>
</dbReference>
<feature type="binding site" evidence="2">
    <location>
        <begin position="129"/>
        <end position="130"/>
    </location>
    <ligand>
        <name>L-glutamate</name>
        <dbReference type="ChEBI" id="CHEBI:29985"/>
    </ligand>
</feature>
<feature type="binding site" evidence="2">
    <location>
        <position position="150"/>
    </location>
    <ligand>
        <name>L-glutamate</name>
        <dbReference type="ChEBI" id="CHEBI:29985"/>
    </ligand>
</feature>
<dbReference type="GO" id="GO:0005886">
    <property type="term" value="C:plasma membrane"/>
    <property type="evidence" value="ECO:0007669"/>
    <property type="project" value="TreeGrafter"/>
</dbReference>
<dbReference type="Gene3D" id="3.60.20.40">
    <property type="match status" value="1"/>
</dbReference>
<gene>
    <name evidence="3" type="ORF">NAPIS_ORF01270</name>
</gene>
<accession>T0L9J3</accession>
<dbReference type="GO" id="GO:0036374">
    <property type="term" value="F:glutathione hydrolase activity"/>
    <property type="evidence" value="ECO:0007669"/>
    <property type="project" value="InterPro"/>
</dbReference>
<dbReference type="InterPro" id="IPR029055">
    <property type="entry name" value="Ntn_hydrolases_N"/>
</dbReference>
<dbReference type="AlphaFoldDB" id="T0L9J3"/>
<feature type="binding site" evidence="2">
    <location>
        <begin position="77"/>
        <end position="79"/>
    </location>
    <ligand>
        <name>L-glutamate</name>
        <dbReference type="ChEBI" id="CHEBI:29985"/>
    </ligand>
</feature>
<dbReference type="InterPro" id="IPR043137">
    <property type="entry name" value="GGT_ssub_C"/>
</dbReference>
<evidence type="ECO:0000256" key="2">
    <source>
        <dbReference type="PIRSR" id="PIRSR600101-2"/>
    </source>
</evidence>
<dbReference type="PANTHER" id="PTHR11686:SF9">
    <property type="entry name" value="RE13973P"/>
    <property type="match status" value="1"/>
</dbReference>
<keyword evidence="4" id="KW-1185">Reference proteome</keyword>
<sequence length="249" mass="27566">MKDRGKLGDPKFLKHYQETLEDIKNLKHIEILKKKIKIDKVLTEQDYISNKFNVIDSGTTHINVIDSNDLITTITSTVNLEFGAKIMDPVTGIILNNQMDDFYYPDNINILQEVSNVPNLARAKQIPLSSAAPVILENNDEAIILGAAGGIRIPTSIIEVIFWLTLGFNLDDAINKPRFHHQSSPNVVYVESSEKASVINYLKNLGHVLEVSITNTVFTSVQGIIVKGFSNKIIHAVSDVRKGGKSAGD</sequence>
<evidence type="ECO:0000313" key="3">
    <source>
        <dbReference type="EMBL" id="EQB61169.1"/>
    </source>
</evidence>
<dbReference type="HOGENOM" id="CLU_014813_1_3_1"/>
<organism evidence="3 4">
    <name type="scientific">Vairimorpha apis BRL 01</name>
    <dbReference type="NCBI Taxonomy" id="1037528"/>
    <lineage>
        <taxon>Eukaryota</taxon>
        <taxon>Fungi</taxon>
        <taxon>Fungi incertae sedis</taxon>
        <taxon>Microsporidia</taxon>
        <taxon>Nosematidae</taxon>
        <taxon>Vairimorpha</taxon>
    </lineage>
</organism>
<name>T0L9J3_9MICR</name>
<dbReference type="Pfam" id="PF01019">
    <property type="entry name" value="G_glu_transpept"/>
    <property type="match status" value="1"/>
</dbReference>
<dbReference type="VEuPathDB" id="MicrosporidiaDB:NAPIS_ORF01270"/>
<dbReference type="OrthoDB" id="1081007at2759"/>
<dbReference type="EMBL" id="KE647168">
    <property type="protein sequence ID" value="EQB61169.1"/>
    <property type="molecule type" value="Genomic_DNA"/>
</dbReference>
<evidence type="ECO:0000256" key="1">
    <source>
        <dbReference type="PIRSR" id="PIRSR600101-1"/>
    </source>
</evidence>
<dbReference type="InterPro" id="IPR000101">
    <property type="entry name" value="GGT_peptidase"/>
</dbReference>
<evidence type="ECO:0000313" key="4">
    <source>
        <dbReference type="Proteomes" id="UP000053780"/>
    </source>
</evidence>
<dbReference type="PANTHER" id="PTHR11686">
    <property type="entry name" value="GAMMA GLUTAMYL TRANSPEPTIDASE"/>
    <property type="match status" value="1"/>
</dbReference>
<feature type="binding site" evidence="2">
    <location>
        <position position="101"/>
    </location>
    <ligand>
        <name>L-glutamate</name>
        <dbReference type="ChEBI" id="CHEBI:29985"/>
    </ligand>
</feature>